<protein>
    <submittedName>
        <fullName evidence="2">Uncharacterized protein</fullName>
    </submittedName>
</protein>
<name>A0A7H1NQS1_9PROT</name>
<dbReference type="Proteomes" id="UP000516349">
    <property type="component" value="Chromosome"/>
</dbReference>
<dbReference type="AlphaFoldDB" id="A0A7H1NQS1"/>
<sequence>MSLALIRRFDHPLSSFLSFPSLLSYFLLLTVLNPSYLIKIDFLTRLIEAFLGVLPVRYF</sequence>
<evidence type="ECO:0000256" key="1">
    <source>
        <dbReference type="SAM" id="Phobius"/>
    </source>
</evidence>
<keyword evidence="1" id="KW-0472">Membrane</keyword>
<organism evidence="2 3">
    <name type="scientific">Entomobacter blattae</name>
    <dbReference type="NCBI Taxonomy" id="2762277"/>
    <lineage>
        <taxon>Bacteria</taxon>
        <taxon>Pseudomonadati</taxon>
        <taxon>Pseudomonadota</taxon>
        <taxon>Alphaproteobacteria</taxon>
        <taxon>Acetobacterales</taxon>
        <taxon>Acetobacteraceae</taxon>
        <taxon>Entomobacter</taxon>
    </lineage>
</organism>
<dbReference type="KEGG" id="ebla:JGUZn3_08990"/>
<keyword evidence="1" id="KW-1133">Transmembrane helix</keyword>
<keyword evidence="1" id="KW-0812">Transmembrane</keyword>
<reference evidence="2 3" key="1">
    <citation type="submission" date="2020-08" db="EMBL/GenBank/DDBJ databases">
        <title>Complete genome sequence of Entomobacter blattae G55GP.</title>
        <authorList>
            <person name="Poehlein A."/>
            <person name="Guzman J."/>
            <person name="Daniel R."/>
            <person name="Vilcinskas A."/>
        </authorList>
    </citation>
    <scope>NUCLEOTIDE SEQUENCE [LARGE SCALE GENOMIC DNA]</scope>
    <source>
        <strain evidence="2 3">G55GP</strain>
    </source>
</reference>
<accession>A0A7H1NQS1</accession>
<gene>
    <name evidence="2" type="ORF">JGUZn3_08990</name>
</gene>
<proteinExistence type="predicted"/>
<keyword evidence="3" id="KW-1185">Reference proteome</keyword>
<feature type="transmembrane region" description="Helical" evidence="1">
    <location>
        <begin position="12"/>
        <end position="32"/>
    </location>
</feature>
<evidence type="ECO:0000313" key="2">
    <source>
        <dbReference type="EMBL" id="QNT78131.1"/>
    </source>
</evidence>
<dbReference type="EMBL" id="CP060244">
    <property type="protein sequence ID" value="QNT78131.1"/>
    <property type="molecule type" value="Genomic_DNA"/>
</dbReference>
<evidence type="ECO:0000313" key="3">
    <source>
        <dbReference type="Proteomes" id="UP000516349"/>
    </source>
</evidence>